<dbReference type="HOGENOM" id="CLU_1296394_0_0_1"/>
<organism evidence="7">
    <name type="scientific">Triticum aestivum</name>
    <name type="common">Wheat</name>
    <dbReference type="NCBI Taxonomy" id="4565"/>
    <lineage>
        <taxon>Eukaryota</taxon>
        <taxon>Viridiplantae</taxon>
        <taxon>Streptophyta</taxon>
        <taxon>Embryophyta</taxon>
        <taxon>Tracheophyta</taxon>
        <taxon>Spermatophyta</taxon>
        <taxon>Magnoliopsida</taxon>
        <taxon>Liliopsida</taxon>
        <taxon>Poales</taxon>
        <taxon>Poaceae</taxon>
        <taxon>BOP clade</taxon>
        <taxon>Pooideae</taxon>
        <taxon>Triticodae</taxon>
        <taxon>Triticeae</taxon>
        <taxon>Triticinae</taxon>
        <taxon>Triticum</taxon>
    </lineage>
</organism>
<dbReference type="GO" id="GO:0006357">
    <property type="term" value="P:regulation of transcription by RNA polymerase II"/>
    <property type="evidence" value="ECO:0007669"/>
    <property type="project" value="InterPro"/>
</dbReference>
<feature type="domain" description="E2F transcription factor CC-MB" evidence="6">
    <location>
        <begin position="27"/>
        <end position="83"/>
    </location>
</feature>
<evidence type="ECO:0000256" key="1">
    <source>
        <dbReference type="ARBA" id="ARBA00010940"/>
    </source>
</evidence>
<dbReference type="SUPFAM" id="SSF144074">
    <property type="entry name" value="E2F-DP heterodimerization region"/>
    <property type="match status" value="1"/>
</dbReference>
<comment type="similarity">
    <text evidence="1">Belongs to the E2F/DP family.</text>
</comment>
<dbReference type="PANTHER" id="PTHR12081">
    <property type="entry name" value="TRANSCRIPTION FACTOR E2F"/>
    <property type="match status" value="1"/>
</dbReference>
<name>A0A077RNT4_WHEAT</name>
<feature type="compositionally biased region" description="Basic and acidic residues" evidence="5">
    <location>
        <begin position="113"/>
        <end position="160"/>
    </location>
</feature>
<gene>
    <name evidence="7" type="ORF">TRAES_3BF171500040CFD_c1</name>
</gene>
<reference evidence="7" key="1">
    <citation type="journal article" date="2014" name="Science">
        <title>Structural and functional partitioning of bread wheat chromosome 3B.</title>
        <authorList>
            <person name="Choulet F."/>
            <person name="Alberti A."/>
            <person name="Theil S."/>
            <person name="Glover N."/>
            <person name="Barbe V."/>
            <person name="Daron J."/>
            <person name="Pingault L."/>
            <person name="Sourdille P."/>
            <person name="Couloux A."/>
            <person name="Paux E."/>
            <person name="Leroy P."/>
            <person name="Mangenot S."/>
            <person name="Guilhot N."/>
            <person name="Le Gouis J."/>
            <person name="Balfourier F."/>
            <person name="Alaux M."/>
            <person name="Jamilloux V."/>
            <person name="Poulain J."/>
            <person name="Durand C."/>
            <person name="Bellec A."/>
            <person name="Gaspin C."/>
            <person name="Safar J."/>
            <person name="Dolezel J."/>
            <person name="Rogers J."/>
            <person name="Vandepoele K."/>
            <person name="Aury J.M."/>
            <person name="Mayer K."/>
            <person name="Berges H."/>
            <person name="Quesneville H."/>
            <person name="Wincker P."/>
            <person name="Feuillet C."/>
        </authorList>
    </citation>
    <scope>NUCLEOTIDE SEQUENCE</scope>
</reference>
<feature type="compositionally biased region" description="Basic residues" evidence="5">
    <location>
        <begin position="92"/>
        <end position="104"/>
    </location>
</feature>
<proteinExistence type="inferred from homology"/>
<dbReference type="CDD" id="cd14660">
    <property type="entry name" value="E2F_DD"/>
    <property type="match status" value="1"/>
</dbReference>
<dbReference type="InterPro" id="IPR032198">
    <property type="entry name" value="E2F_CC-MB"/>
</dbReference>
<evidence type="ECO:0000259" key="6">
    <source>
        <dbReference type="Pfam" id="PF16421"/>
    </source>
</evidence>
<dbReference type="GO" id="GO:0000978">
    <property type="term" value="F:RNA polymerase II cis-regulatory region sequence-specific DNA binding"/>
    <property type="evidence" value="ECO:0007669"/>
    <property type="project" value="InterPro"/>
</dbReference>
<dbReference type="Pfam" id="PF16421">
    <property type="entry name" value="E2F_CC-MB"/>
    <property type="match status" value="1"/>
</dbReference>
<evidence type="ECO:0000256" key="5">
    <source>
        <dbReference type="SAM" id="MobiDB-lite"/>
    </source>
</evidence>
<accession>A0A077RNT4</accession>
<keyword evidence="3" id="KW-0238">DNA-binding</keyword>
<dbReference type="PANTHER" id="PTHR12081:SF18">
    <property type="entry name" value="TRANSCRIPTION FACTOR E2F2-RELATED"/>
    <property type="match status" value="1"/>
</dbReference>
<evidence type="ECO:0000313" key="7">
    <source>
        <dbReference type="EMBL" id="CDM79992.1"/>
    </source>
</evidence>
<dbReference type="InterPro" id="IPR015633">
    <property type="entry name" value="E2F"/>
</dbReference>
<feature type="region of interest" description="Disordered" evidence="5">
    <location>
        <begin position="70"/>
        <end position="169"/>
    </location>
</feature>
<sequence length="213" mass="24728">MGQADGIFGPRLEGRPIKKLKNRIRWSEMHEKVRELTEEENNQRWLYLTEDDIKGLPCFQNETLIAIKAPHGTTLEVPDPDEERSGTGRTSPLKRRNKQPHGRTTKQPQAPYTRKESGRKKDQQLSGERKQRKLISERKKELTLTKRNSSSERSHEEVERRRGKQATSKAMAMAMAMAIDGEPRKQRQRPREIAHCATVIVFNLYFDNPTNGW</sequence>
<dbReference type="GO" id="GO:0046983">
    <property type="term" value="F:protein dimerization activity"/>
    <property type="evidence" value="ECO:0007669"/>
    <property type="project" value="InterPro"/>
</dbReference>
<dbReference type="AlphaFoldDB" id="A0A077RNT4"/>
<evidence type="ECO:0000256" key="2">
    <source>
        <dbReference type="ARBA" id="ARBA00023015"/>
    </source>
</evidence>
<protein>
    <recommendedName>
        <fullName evidence="6">E2F transcription factor CC-MB domain-containing protein</fullName>
    </recommendedName>
</protein>
<dbReference type="EMBL" id="HG670306">
    <property type="protein sequence ID" value="CDM79992.1"/>
    <property type="molecule type" value="Genomic_DNA"/>
</dbReference>
<keyword evidence="2" id="KW-0805">Transcription regulation</keyword>
<keyword evidence="4" id="KW-0804">Transcription</keyword>
<dbReference type="Gene3D" id="6.10.250.540">
    <property type="match status" value="1"/>
</dbReference>
<evidence type="ECO:0000256" key="3">
    <source>
        <dbReference type="ARBA" id="ARBA00023125"/>
    </source>
</evidence>
<dbReference type="InterPro" id="IPR037241">
    <property type="entry name" value="E2F-DP_heterodim"/>
</dbReference>
<evidence type="ECO:0000256" key="4">
    <source>
        <dbReference type="ARBA" id="ARBA00023163"/>
    </source>
</evidence>